<dbReference type="OrthoDB" id="9812980at2"/>
<dbReference type="InterPro" id="IPR032816">
    <property type="entry name" value="VTT_dom"/>
</dbReference>
<feature type="transmembrane region" description="Helical" evidence="6">
    <location>
        <begin position="12"/>
        <end position="31"/>
    </location>
</feature>
<comment type="similarity">
    <text evidence="6">Belongs to the TVP38/TMEM64 family.</text>
</comment>
<keyword evidence="2 6" id="KW-1003">Cell membrane</keyword>
<dbReference type="InterPro" id="IPR015414">
    <property type="entry name" value="TMEM64"/>
</dbReference>
<keyword evidence="5 6" id="KW-0472">Membrane</keyword>
<evidence type="ECO:0000256" key="1">
    <source>
        <dbReference type="ARBA" id="ARBA00004651"/>
    </source>
</evidence>
<evidence type="ECO:0000313" key="9">
    <source>
        <dbReference type="Proteomes" id="UP000185839"/>
    </source>
</evidence>
<evidence type="ECO:0000256" key="2">
    <source>
        <dbReference type="ARBA" id="ARBA00022475"/>
    </source>
</evidence>
<feature type="transmembrane region" description="Helical" evidence="6">
    <location>
        <begin position="207"/>
        <end position="224"/>
    </location>
</feature>
<evidence type="ECO:0000256" key="4">
    <source>
        <dbReference type="ARBA" id="ARBA00022989"/>
    </source>
</evidence>
<feature type="transmembrane region" description="Helical" evidence="6">
    <location>
        <begin position="62"/>
        <end position="89"/>
    </location>
</feature>
<evidence type="ECO:0000313" key="8">
    <source>
        <dbReference type="EMBL" id="SIS80383.1"/>
    </source>
</evidence>
<evidence type="ECO:0000256" key="3">
    <source>
        <dbReference type="ARBA" id="ARBA00022692"/>
    </source>
</evidence>
<evidence type="ECO:0000259" key="7">
    <source>
        <dbReference type="Pfam" id="PF09335"/>
    </source>
</evidence>
<dbReference type="EMBL" id="FTOI01000007">
    <property type="protein sequence ID" value="SIS80383.1"/>
    <property type="molecule type" value="Genomic_DNA"/>
</dbReference>
<dbReference type="STRING" id="713588.SAMN05421789_10746"/>
<dbReference type="Pfam" id="PF09335">
    <property type="entry name" value="VTT_dom"/>
    <property type="match status" value="1"/>
</dbReference>
<evidence type="ECO:0000256" key="6">
    <source>
        <dbReference type="RuleBase" id="RU366058"/>
    </source>
</evidence>
<keyword evidence="9" id="KW-1185">Reference proteome</keyword>
<keyword evidence="3 6" id="KW-0812">Transmembrane</keyword>
<proteinExistence type="inferred from homology"/>
<feature type="transmembrane region" description="Helical" evidence="6">
    <location>
        <begin position="178"/>
        <end position="195"/>
    </location>
</feature>
<feature type="transmembrane region" description="Helical" evidence="6">
    <location>
        <begin position="146"/>
        <end position="171"/>
    </location>
</feature>
<dbReference type="PANTHER" id="PTHR12677:SF59">
    <property type="entry name" value="GOLGI APPARATUS MEMBRANE PROTEIN TVP38-RELATED"/>
    <property type="match status" value="1"/>
</dbReference>
<evidence type="ECO:0000256" key="5">
    <source>
        <dbReference type="ARBA" id="ARBA00023136"/>
    </source>
</evidence>
<sequence>MNKSSSPKKSKLPLYLSLLLVAILVICYFAVPPVNDFFNEAWSVLTSDDEARVKKWVEDFGWFGPVVIVVAMIVQMFLLVIPTILLMIVSTLAYGPFWGSIINFTAVIIASSVGYAIGKYLGLSFIEHLLGEKTTKKITTFIQEYGFWAVVITRINPFLSNDAISFVAGILKMNYWKFISATAVGITPLILLIAITGQNTDSLKTGLLYGSIASLIIFGGYIWWDKKRKSKQ</sequence>
<gene>
    <name evidence="8" type="ORF">SAMN05421789_10746</name>
</gene>
<dbReference type="GO" id="GO:0005886">
    <property type="term" value="C:plasma membrane"/>
    <property type="evidence" value="ECO:0007669"/>
    <property type="project" value="UniProtKB-SubCell"/>
</dbReference>
<dbReference type="AlphaFoldDB" id="A0A1N7M2V4"/>
<protein>
    <recommendedName>
        <fullName evidence="6">TVP38/TMEM64 family membrane protein</fullName>
    </recommendedName>
</protein>
<reference evidence="9" key="1">
    <citation type="submission" date="2017-01" db="EMBL/GenBank/DDBJ databases">
        <authorList>
            <person name="Varghese N."/>
            <person name="Submissions S."/>
        </authorList>
    </citation>
    <scope>NUCLEOTIDE SEQUENCE [LARGE SCALE GENOMIC DNA]</scope>
    <source>
        <strain evidence="9">DSM 23145</strain>
    </source>
</reference>
<feature type="domain" description="VTT" evidence="7">
    <location>
        <begin position="81"/>
        <end position="198"/>
    </location>
</feature>
<dbReference type="PANTHER" id="PTHR12677">
    <property type="entry name" value="GOLGI APPARATUS MEMBRANE PROTEIN TVP38-RELATED"/>
    <property type="match status" value="1"/>
</dbReference>
<dbReference type="Proteomes" id="UP000185839">
    <property type="component" value="Unassembled WGS sequence"/>
</dbReference>
<keyword evidence="4 6" id="KW-1133">Transmembrane helix</keyword>
<comment type="subcellular location">
    <subcellularLocation>
        <location evidence="1 6">Cell membrane</location>
        <topology evidence="1 6">Multi-pass membrane protein</topology>
    </subcellularLocation>
</comment>
<accession>A0A1N7M2V4</accession>
<organism evidence="8 9">
    <name type="scientific">Kaistella chaponensis</name>
    <dbReference type="NCBI Taxonomy" id="713588"/>
    <lineage>
        <taxon>Bacteria</taxon>
        <taxon>Pseudomonadati</taxon>
        <taxon>Bacteroidota</taxon>
        <taxon>Flavobacteriia</taxon>
        <taxon>Flavobacteriales</taxon>
        <taxon>Weeksellaceae</taxon>
        <taxon>Chryseobacterium group</taxon>
        <taxon>Kaistella</taxon>
    </lineage>
</organism>
<dbReference type="RefSeq" id="WP_076387076.1">
    <property type="nucleotide sequence ID" value="NZ_FTOI01000007.1"/>
</dbReference>
<feature type="transmembrane region" description="Helical" evidence="6">
    <location>
        <begin position="101"/>
        <end position="126"/>
    </location>
</feature>
<name>A0A1N7M2V4_9FLAO</name>